<keyword evidence="6" id="KW-0732">Signal</keyword>
<feature type="signal peptide" evidence="6">
    <location>
        <begin position="1"/>
        <end position="23"/>
    </location>
</feature>
<name>A0A7X9RTA1_9BACT</name>
<proteinExistence type="predicted"/>
<keyword evidence="2 4" id="KW-0479">Metal-binding</keyword>
<dbReference type="PROSITE" id="PS51007">
    <property type="entry name" value="CYTC"/>
    <property type="match status" value="1"/>
</dbReference>
<evidence type="ECO:0000313" key="9">
    <source>
        <dbReference type="Proteomes" id="UP000576082"/>
    </source>
</evidence>
<keyword evidence="3 4" id="KW-0408">Iron</keyword>
<gene>
    <name evidence="8" type="ORF">HHU12_09175</name>
</gene>
<dbReference type="InterPro" id="IPR036909">
    <property type="entry name" value="Cyt_c-like_dom_sf"/>
</dbReference>
<dbReference type="Pfam" id="PF13442">
    <property type="entry name" value="Cytochrome_CBB3"/>
    <property type="match status" value="1"/>
</dbReference>
<evidence type="ECO:0000256" key="6">
    <source>
        <dbReference type="SAM" id="SignalP"/>
    </source>
</evidence>
<evidence type="ECO:0000313" key="8">
    <source>
        <dbReference type="EMBL" id="NME68131.1"/>
    </source>
</evidence>
<dbReference type="AlphaFoldDB" id="A0A7X9RTA1"/>
<evidence type="ECO:0000256" key="1">
    <source>
        <dbReference type="ARBA" id="ARBA00022617"/>
    </source>
</evidence>
<keyword evidence="1 4" id="KW-0349">Heme</keyword>
<evidence type="ECO:0000259" key="7">
    <source>
        <dbReference type="PROSITE" id="PS51007"/>
    </source>
</evidence>
<feature type="transmembrane region" description="Helical" evidence="5">
    <location>
        <begin position="39"/>
        <end position="63"/>
    </location>
</feature>
<keyword evidence="5" id="KW-1133">Transmembrane helix</keyword>
<dbReference type="InterPro" id="IPR050597">
    <property type="entry name" value="Cytochrome_c_Oxidase_Subunit"/>
</dbReference>
<dbReference type="Pfam" id="PF14715">
    <property type="entry name" value="FixP_N"/>
    <property type="match status" value="1"/>
</dbReference>
<evidence type="ECO:0000256" key="4">
    <source>
        <dbReference type="PROSITE-ProRule" id="PRU00433"/>
    </source>
</evidence>
<reference evidence="8 9" key="1">
    <citation type="submission" date="2020-04" db="EMBL/GenBank/DDBJ databases">
        <title>Flammeovirga sp. SR4, a novel species isolated from seawater.</title>
        <authorList>
            <person name="Wang X."/>
        </authorList>
    </citation>
    <scope>NUCLEOTIDE SEQUENCE [LARGE SCALE GENOMIC DNA]</scope>
    <source>
        <strain evidence="8 9">ATCC 23126</strain>
    </source>
</reference>
<dbReference type="PANTHER" id="PTHR33751">
    <property type="entry name" value="CBB3-TYPE CYTOCHROME C OXIDASE SUBUNIT FIXP"/>
    <property type="match status" value="1"/>
</dbReference>
<organism evidence="8 9">
    <name type="scientific">Flammeovirga aprica JL-4</name>
    <dbReference type="NCBI Taxonomy" id="694437"/>
    <lineage>
        <taxon>Bacteria</taxon>
        <taxon>Pseudomonadati</taxon>
        <taxon>Bacteroidota</taxon>
        <taxon>Cytophagia</taxon>
        <taxon>Cytophagales</taxon>
        <taxon>Flammeovirgaceae</taxon>
        <taxon>Flammeovirga</taxon>
    </lineage>
</organism>
<dbReference type="GO" id="GO:0020037">
    <property type="term" value="F:heme binding"/>
    <property type="evidence" value="ECO:0007669"/>
    <property type="project" value="InterPro"/>
</dbReference>
<evidence type="ECO:0000256" key="5">
    <source>
        <dbReference type="SAM" id="Phobius"/>
    </source>
</evidence>
<dbReference type="PANTHER" id="PTHR33751:SF1">
    <property type="entry name" value="CBB3-TYPE CYTOCHROME C OXIDASE SUBUNIT FIXP"/>
    <property type="match status" value="1"/>
</dbReference>
<keyword evidence="9" id="KW-1185">Reference proteome</keyword>
<evidence type="ECO:0000256" key="3">
    <source>
        <dbReference type="ARBA" id="ARBA00023004"/>
    </source>
</evidence>
<keyword evidence="5" id="KW-0812">Transmembrane</keyword>
<accession>A0A7X9RTA1</accession>
<feature type="domain" description="Cytochrome c" evidence="7">
    <location>
        <begin position="194"/>
        <end position="273"/>
    </location>
</feature>
<dbReference type="GO" id="GO:0009055">
    <property type="term" value="F:electron transfer activity"/>
    <property type="evidence" value="ECO:0007669"/>
    <property type="project" value="InterPro"/>
</dbReference>
<dbReference type="GO" id="GO:0046872">
    <property type="term" value="F:metal ion binding"/>
    <property type="evidence" value="ECO:0007669"/>
    <property type="project" value="UniProtKB-KW"/>
</dbReference>
<dbReference type="EMBL" id="JABANE010000019">
    <property type="protein sequence ID" value="NME68131.1"/>
    <property type="molecule type" value="Genomic_DNA"/>
</dbReference>
<dbReference type="RefSeq" id="WP_169656443.1">
    <property type="nucleotide sequence ID" value="NZ_JABANE010000019.1"/>
</dbReference>
<evidence type="ECO:0000256" key="2">
    <source>
        <dbReference type="ARBA" id="ARBA00022723"/>
    </source>
</evidence>
<keyword evidence="5" id="KW-0472">Membrane</keyword>
<dbReference type="SUPFAM" id="SSF46626">
    <property type="entry name" value="Cytochrome c"/>
    <property type="match status" value="1"/>
</dbReference>
<dbReference type="Proteomes" id="UP000576082">
    <property type="component" value="Unassembled WGS sequence"/>
</dbReference>
<feature type="transmembrane region" description="Helical" evidence="5">
    <location>
        <begin position="128"/>
        <end position="147"/>
    </location>
</feature>
<dbReference type="Gene3D" id="6.10.280.130">
    <property type="match status" value="1"/>
</dbReference>
<protein>
    <submittedName>
        <fullName evidence="8">C-type cytochrome</fullName>
    </submittedName>
</protein>
<dbReference type="InterPro" id="IPR032858">
    <property type="entry name" value="CcoP_N"/>
</dbReference>
<feature type="chain" id="PRO_5030545419" evidence="6">
    <location>
        <begin position="24"/>
        <end position="290"/>
    </location>
</feature>
<dbReference type="Gene3D" id="1.10.760.10">
    <property type="entry name" value="Cytochrome c-like domain"/>
    <property type="match status" value="1"/>
</dbReference>
<dbReference type="InterPro" id="IPR038414">
    <property type="entry name" value="CcoP_N_sf"/>
</dbReference>
<dbReference type="InterPro" id="IPR009056">
    <property type="entry name" value="Cyt_c-like_dom"/>
</dbReference>
<sequence length="290" mass="31567">MKSANKKILSLLALTLTGNAAWASEQLVYGIDNFDLLIYTLGSVLVLLFFAIIIVALGLLFIVKESLKKAPKTAEDVAFEMEGETGWKGFLARINAAKPIALEKDIIMDHNYDGIQELDNDLPPWWKALFYGCIVLAFGYLGVYHWWGETDAEPVSIAEYHYDVEQAAIAKKEYLATMANSIDETNVEAVVEAAALASGKKAFDANCKVCHGGAGEGGVGPNLTDEYWLHGGDVKSIFKTIKYGVTAKGMLAWEAKLTPLQIQEVSSYILSLQGTNPPNAKAPQGEKVAM</sequence>
<comment type="caution">
    <text evidence="8">The sequence shown here is derived from an EMBL/GenBank/DDBJ whole genome shotgun (WGS) entry which is preliminary data.</text>
</comment>